<gene>
    <name evidence="1" type="ORF">H9L01_10600</name>
</gene>
<accession>A0A7G9RYX0</accession>
<dbReference type="KEGG" id="eio:H9L01_10600"/>
<proteinExistence type="predicted"/>
<organism evidence="1 2">
    <name type="scientific">Erysipelothrix inopinata</name>
    <dbReference type="NCBI Taxonomy" id="225084"/>
    <lineage>
        <taxon>Bacteria</taxon>
        <taxon>Bacillati</taxon>
        <taxon>Bacillota</taxon>
        <taxon>Erysipelotrichia</taxon>
        <taxon>Erysipelotrichales</taxon>
        <taxon>Erysipelotrichaceae</taxon>
        <taxon>Erysipelothrix</taxon>
    </lineage>
</organism>
<dbReference type="AlphaFoldDB" id="A0A7G9RYX0"/>
<keyword evidence="2" id="KW-1185">Reference proteome</keyword>
<dbReference type="RefSeq" id="WP_187533916.1">
    <property type="nucleotide sequence ID" value="NZ_CBCSHU010000008.1"/>
</dbReference>
<protein>
    <submittedName>
        <fullName evidence="1">DUF4299 family protein</fullName>
    </submittedName>
</protein>
<evidence type="ECO:0000313" key="1">
    <source>
        <dbReference type="EMBL" id="QNN60795.1"/>
    </source>
</evidence>
<name>A0A7G9RYX0_9FIRM</name>
<dbReference type="EMBL" id="CP060715">
    <property type="protein sequence ID" value="QNN60795.1"/>
    <property type="molecule type" value="Genomic_DNA"/>
</dbReference>
<reference evidence="1 2" key="1">
    <citation type="submission" date="2020-08" db="EMBL/GenBank/DDBJ databases">
        <title>Genome sequence of Erysipelothrix inopinata DSM 15511T.</title>
        <authorList>
            <person name="Hyun D.-W."/>
            <person name="Bae J.-W."/>
        </authorList>
    </citation>
    <scope>NUCLEOTIDE SEQUENCE [LARGE SCALE GENOMIC DNA]</scope>
    <source>
        <strain evidence="1 2">DSM 15511</strain>
    </source>
</reference>
<sequence length="292" mass="34277">MSKTYTMTKKGFFKKEFTLEEIKKVTQGAFQYGSWDNGSRLTDQLNPNEIIVYKAERMGRGFIINLQNPQKLELTMNYFATDDDINNVYDFLDCMMQCNIHPILDEDGTTLKDIKDIKAAREFELAFNRRTLVENIERGVSTIFAVMNPIDVDFRLFENLSEDEFMKAYTSYLDRCQNWDYYYMAPAFYKNDQDEVIMRYVYTTMTISVGPRRAFLPFGAQGEMFESALPNARIHFVDSEDNFKVLDFSLPYSKFADYIQEFETYDANHVIIPKLSYHDLVSMMELEASKMN</sequence>
<dbReference type="Proteomes" id="UP000515928">
    <property type="component" value="Chromosome"/>
</dbReference>
<evidence type="ECO:0000313" key="2">
    <source>
        <dbReference type="Proteomes" id="UP000515928"/>
    </source>
</evidence>